<feature type="region of interest" description="Disordered" evidence="1">
    <location>
        <begin position="57"/>
        <end position="81"/>
    </location>
</feature>
<dbReference type="Gramene" id="evm.model.10.2271">
    <property type="protein sequence ID" value="cds.evm.model.10.2271"/>
    <property type="gene ID" value="evm.TU.10.2271"/>
</dbReference>
<proteinExistence type="predicted"/>
<reference evidence="2" key="1">
    <citation type="submission" date="2021-03" db="UniProtKB">
        <authorList>
            <consortium name="EnsemblPlants"/>
        </authorList>
    </citation>
    <scope>IDENTIFICATION</scope>
</reference>
<feature type="compositionally biased region" description="Basic and acidic residues" evidence="1">
    <location>
        <begin position="71"/>
        <end position="81"/>
    </location>
</feature>
<evidence type="ECO:0000256" key="1">
    <source>
        <dbReference type="SAM" id="MobiDB-lite"/>
    </source>
</evidence>
<dbReference type="Proteomes" id="UP000596661">
    <property type="component" value="Unassembled WGS sequence"/>
</dbReference>
<dbReference type="EMBL" id="UZAU01000840">
    <property type="status" value="NOT_ANNOTATED_CDS"/>
    <property type="molecule type" value="Genomic_DNA"/>
</dbReference>
<evidence type="ECO:0000313" key="2">
    <source>
        <dbReference type="EnsemblPlants" id="cds.evm.model.10.2271"/>
    </source>
</evidence>
<sequence length="81" mass="8947">MGWDSEEYPILCAWVRTHTLDHHTLQPPPLQAELDWLMINYDASSLLAMNVSATAGGIGQLSPFQQPRAAAGDDRRTIDPS</sequence>
<evidence type="ECO:0000313" key="3">
    <source>
        <dbReference type="Proteomes" id="UP000596661"/>
    </source>
</evidence>
<keyword evidence="3" id="KW-1185">Reference proteome</keyword>
<accession>A0A803QMT9</accession>
<dbReference type="EnsemblPlants" id="evm.model.10.2271">
    <property type="protein sequence ID" value="cds.evm.model.10.2271"/>
    <property type="gene ID" value="evm.TU.10.2271"/>
</dbReference>
<organism evidence="2 3">
    <name type="scientific">Cannabis sativa</name>
    <name type="common">Hemp</name>
    <name type="synonym">Marijuana</name>
    <dbReference type="NCBI Taxonomy" id="3483"/>
    <lineage>
        <taxon>Eukaryota</taxon>
        <taxon>Viridiplantae</taxon>
        <taxon>Streptophyta</taxon>
        <taxon>Embryophyta</taxon>
        <taxon>Tracheophyta</taxon>
        <taxon>Spermatophyta</taxon>
        <taxon>Magnoliopsida</taxon>
        <taxon>eudicotyledons</taxon>
        <taxon>Gunneridae</taxon>
        <taxon>Pentapetalae</taxon>
        <taxon>rosids</taxon>
        <taxon>fabids</taxon>
        <taxon>Rosales</taxon>
        <taxon>Cannabaceae</taxon>
        <taxon>Cannabis</taxon>
    </lineage>
</organism>
<dbReference type="AlphaFoldDB" id="A0A803QMT9"/>
<protein>
    <submittedName>
        <fullName evidence="2">Uncharacterized protein</fullName>
    </submittedName>
</protein>
<name>A0A803QMT9_CANSA</name>